<dbReference type="GO" id="GO:0000150">
    <property type="term" value="F:DNA strand exchange activity"/>
    <property type="evidence" value="ECO:0007669"/>
    <property type="project" value="InterPro"/>
</dbReference>
<dbReference type="InterPro" id="IPR006119">
    <property type="entry name" value="Resolv_N"/>
</dbReference>
<dbReference type="PROSITE" id="PS51736">
    <property type="entry name" value="RECOMBINASES_3"/>
    <property type="match status" value="1"/>
</dbReference>
<dbReference type="EMBL" id="LNQE01001835">
    <property type="protein sequence ID" value="KUG04939.1"/>
    <property type="molecule type" value="Genomic_DNA"/>
</dbReference>
<reference evidence="2" key="1">
    <citation type="journal article" date="2015" name="Proc. Natl. Acad. Sci. U.S.A.">
        <title>Networks of energetic and metabolic interactions define dynamics in microbial communities.</title>
        <authorList>
            <person name="Embree M."/>
            <person name="Liu J.K."/>
            <person name="Al-Bassam M.M."/>
            <person name="Zengler K."/>
        </authorList>
    </citation>
    <scope>NUCLEOTIDE SEQUENCE</scope>
</reference>
<proteinExistence type="predicted"/>
<sequence length="41" mass="4813">MRRSKSKRGVLRQYQIKRGGILFLAKIGYMRVTTLDQNLDT</sequence>
<gene>
    <name evidence="2" type="ORF">ASZ90_017677</name>
</gene>
<accession>A0A0W8E8I4</accession>
<feature type="domain" description="Resolvase/invertase-type recombinase catalytic" evidence="1">
    <location>
        <begin position="25"/>
        <end position="41"/>
    </location>
</feature>
<organism evidence="2">
    <name type="scientific">hydrocarbon metagenome</name>
    <dbReference type="NCBI Taxonomy" id="938273"/>
    <lineage>
        <taxon>unclassified sequences</taxon>
        <taxon>metagenomes</taxon>
        <taxon>ecological metagenomes</taxon>
    </lineage>
</organism>
<dbReference type="GO" id="GO:0003677">
    <property type="term" value="F:DNA binding"/>
    <property type="evidence" value="ECO:0007669"/>
    <property type="project" value="InterPro"/>
</dbReference>
<comment type="caution">
    <text evidence="2">The sequence shown here is derived from an EMBL/GenBank/DDBJ whole genome shotgun (WGS) entry which is preliminary data.</text>
</comment>
<name>A0A0W8E8I4_9ZZZZ</name>
<dbReference type="AlphaFoldDB" id="A0A0W8E8I4"/>
<protein>
    <recommendedName>
        <fullName evidence="1">Resolvase/invertase-type recombinase catalytic domain-containing protein</fullName>
    </recommendedName>
</protein>
<evidence type="ECO:0000259" key="1">
    <source>
        <dbReference type="PROSITE" id="PS51736"/>
    </source>
</evidence>
<evidence type="ECO:0000313" key="2">
    <source>
        <dbReference type="EMBL" id="KUG04939.1"/>
    </source>
</evidence>